<dbReference type="Proteomes" id="UP000238655">
    <property type="component" value="Chromosome 1"/>
</dbReference>
<dbReference type="EMBL" id="PQVP01000002">
    <property type="protein sequence ID" value="POZ84631.1"/>
    <property type="molecule type" value="Genomic_DNA"/>
</dbReference>
<dbReference type="EMBL" id="PQVP01000002">
    <property type="protein sequence ID" value="POZ84942.1"/>
    <property type="molecule type" value="Genomic_DNA"/>
</dbReference>
<name>A0A2S5DZW1_9BURK</name>
<dbReference type="EMBL" id="PQVP01000004">
    <property type="protein sequence ID" value="POZ80434.1"/>
    <property type="molecule type" value="Genomic_DNA"/>
</dbReference>
<dbReference type="GO" id="GO:0006313">
    <property type="term" value="P:DNA transposition"/>
    <property type="evidence" value="ECO:0007669"/>
    <property type="project" value="UniProtKB-UniRule"/>
</dbReference>
<evidence type="ECO:0000256" key="4">
    <source>
        <dbReference type="ARBA" id="ARBA00023125"/>
    </source>
</evidence>
<dbReference type="GO" id="GO:0004803">
    <property type="term" value="F:transposase activity"/>
    <property type="evidence" value="ECO:0007669"/>
    <property type="project" value="UniProtKB-UniRule"/>
</dbReference>
<organism evidence="8 10">
    <name type="scientific">Burkholderia contaminans</name>
    <dbReference type="NCBI Taxonomy" id="488447"/>
    <lineage>
        <taxon>Bacteria</taxon>
        <taxon>Pseudomonadati</taxon>
        <taxon>Pseudomonadota</taxon>
        <taxon>Betaproteobacteria</taxon>
        <taxon>Burkholderiales</taxon>
        <taxon>Burkholderiaceae</taxon>
        <taxon>Burkholderia</taxon>
        <taxon>Burkholderia cepacia complex</taxon>
    </lineage>
</organism>
<keyword evidence="3 6" id="KW-0815">Transposition</keyword>
<evidence type="ECO:0000313" key="7">
    <source>
        <dbReference type="EMBL" id="POZ80434.1"/>
    </source>
</evidence>
<dbReference type="PANTHER" id="PTHR33217">
    <property type="entry name" value="TRANSPOSASE FOR INSERTION SEQUENCE ELEMENT IS1081"/>
    <property type="match status" value="1"/>
</dbReference>
<evidence type="ECO:0000256" key="6">
    <source>
        <dbReference type="RuleBase" id="RU365089"/>
    </source>
</evidence>
<reference evidence="8 10" key="1">
    <citation type="submission" date="2018-01" db="EMBL/GenBank/DDBJ databases">
        <title>Successful Treatment of Persistent Burkholderia cepacia Bacteremia with Ceftazidime-Avibactam.</title>
        <authorList>
            <person name="Tamma P."/>
            <person name="Fan Y."/>
            <person name="Bergman Y."/>
            <person name="Sick-Samuels A."/>
            <person name="Hsu A."/>
            <person name="Timp W."/>
            <person name="Simner P."/>
        </authorList>
    </citation>
    <scope>NUCLEOTIDE SEQUENCE [LARGE SCALE GENOMIC DNA]</scope>
    <source>
        <strain evidence="8 10">170816</strain>
    </source>
</reference>
<keyword evidence="4 6" id="KW-0238">DNA-binding</keyword>
<protein>
    <recommendedName>
        <fullName evidence="6">Mutator family transposase</fullName>
    </recommendedName>
</protein>
<keyword evidence="5 6" id="KW-0233">DNA recombination</keyword>
<evidence type="ECO:0000313" key="10">
    <source>
        <dbReference type="Proteomes" id="UP000238655"/>
    </source>
</evidence>
<dbReference type="RefSeq" id="WP_046543550.1">
    <property type="nucleotide sequence ID" value="NZ_CADEVA010000001.1"/>
</dbReference>
<evidence type="ECO:0000313" key="8">
    <source>
        <dbReference type="EMBL" id="POZ84631.1"/>
    </source>
</evidence>
<keyword evidence="6" id="KW-0814">Transposable element</keyword>
<evidence type="ECO:0000256" key="5">
    <source>
        <dbReference type="ARBA" id="ARBA00023172"/>
    </source>
</evidence>
<dbReference type="OrthoDB" id="9793302at2"/>
<accession>A0A2S5DZW1</accession>
<dbReference type="Pfam" id="PF00872">
    <property type="entry name" value="Transposase_mut"/>
    <property type="match status" value="1"/>
</dbReference>
<evidence type="ECO:0000256" key="3">
    <source>
        <dbReference type="ARBA" id="ARBA00022578"/>
    </source>
</evidence>
<dbReference type="PANTHER" id="PTHR33217:SF7">
    <property type="entry name" value="TRANSPOSASE FOR INSERTION SEQUENCE ELEMENT IS1081"/>
    <property type="match status" value="1"/>
</dbReference>
<evidence type="ECO:0000313" key="9">
    <source>
        <dbReference type="EMBL" id="POZ84942.1"/>
    </source>
</evidence>
<dbReference type="GO" id="GO:0003677">
    <property type="term" value="F:DNA binding"/>
    <property type="evidence" value="ECO:0007669"/>
    <property type="project" value="UniProtKB-UniRule"/>
</dbReference>
<evidence type="ECO:0000256" key="1">
    <source>
        <dbReference type="ARBA" id="ARBA00002190"/>
    </source>
</evidence>
<comment type="similarity">
    <text evidence="2 6">Belongs to the transposase mutator family.</text>
</comment>
<dbReference type="AlphaFoldDB" id="A0A2S5DZW1"/>
<comment type="caution">
    <text evidence="8">The sequence shown here is derived from an EMBL/GenBank/DDBJ whole genome shotgun (WGS) entry which is preliminary data.</text>
</comment>
<dbReference type="NCBIfam" id="NF033543">
    <property type="entry name" value="transpos_IS256"/>
    <property type="match status" value="1"/>
</dbReference>
<proteinExistence type="inferred from homology"/>
<sequence>MKPGKKKAPKASAPLNIVAKQNEDRLRACFAENSQLLLPILDLIQNTRASIDELMYDAGRGLVEQLLVISATEVAGEKHPGRKGGEVRWHGSQRGQIVMDERKLNVERPRLRRRGGGEVPIPAYEQLNQNPRLAERVHDIMVTGVSTRKYAKVLPEMAGTVGISKSSVSREFIQASQRALTELMGRRFDDHDFLAIYLDGIIVGTRHVIAAIGVDSAGKKHLMGLVSGSSENAQVVKDLLRGLIDRGLSTELEYLFVIDGSKALRSAIDELFGERAHVQRCRTHKLRNVLDRLPKECISQTAAIMKAAYKLPAKDGMAKLETHAAWLKAEHPDASAALLEGLEETFTVNELGLTPALMRGLSTTNLIENPNGAVRRVAGRVKRYRDADMAVRWAAAGFLEAEKHFRKILGVSELWVLAAALKRSPSKSNIDHDRKVA</sequence>
<dbReference type="InterPro" id="IPR001207">
    <property type="entry name" value="Transposase_mutator"/>
</dbReference>
<evidence type="ECO:0000256" key="2">
    <source>
        <dbReference type="ARBA" id="ARBA00010961"/>
    </source>
</evidence>
<comment type="function">
    <text evidence="1 6">Required for the transposition of the insertion element.</text>
</comment>
<gene>
    <name evidence="9" type="ORF">C3743_29080</name>
    <name evidence="8" type="ORF">C3743_32345</name>
    <name evidence="7" type="ORF">C3743_39060</name>
</gene>